<comment type="caution">
    <text evidence="2">The sequence shown here is derived from an EMBL/GenBank/DDBJ whole genome shotgun (WGS) entry which is preliminary data.</text>
</comment>
<feature type="region of interest" description="Disordered" evidence="1">
    <location>
        <begin position="102"/>
        <end position="125"/>
    </location>
</feature>
<reference evidence="2 3" key="1">
    <citation type="journal article" date="2014" name="Agronomy (Basel)">
        <title>A Draft Genome Sequence for Ensete ventricosum, the Drought-Tolerant Tree Against Hunger.</title>
        <authorList>
            <person name="Harrison J."/>
            <person name="Moore K.A."/>
            <person name="Paszkiewicz K."/>
            <person name="Jones T."/>
            <person name="Grant M."/>
            <person name="Ambacheew D."/>
            <person name="Muzemil S."/>
            <person name="Studholme D.J."/>
        </authorList>
    </citation>
    <scope>NUCLEOTIDE SEQUENCE [LARGE SCALE GENOMIC DNA]</scope>
</reference>
<evidence type="ECO:0000313" key="3">
    <source>
        <dbReference type="Proteomes" id="UP000287651"/>
    </source>
</evidence>
<dbReference type="Proteomes" id="UP000287651">
    <property type="component" value="Unassembled WGS sequence"/>
</dbReference>
<gene>
    <name evidence="2" type="ORF">B296_00043937</name>
</gene>
<proteinExistence type="predicted"/>
<dbReference type="PANTHER" id="PTHR33240:SF8">
    <property type="entry name" value="OS03G0439900 PROTEIN"/>
    <property type="match status" value="1"/>
</dbReference>
<name>A0A426ZCQ3_ENSVE</name>
<organism evidence="2 3">
    <name type="scientific">Ensete ventricosum</name>
    <name type="common">Abyssinian banana</name>
    <name type="synonym">Musa ensete</name>
    <dbReference type="NCBI Taxonomy" id="4639"/>
    <lineage>
        <taxon>Eukaryota</taxon>
        <taxon>Viridiplantae</taxon>
        <taxon>Streptophyta</taxon>
        <taxon>Embryophyta</taxon>
        <taxon>Tracheophyta</taxon>
        <taxon>Spermatophyta</taxon>
        <taxon>Magnoliopsida</taxon>
        <taxon>Liliopsida</taxon>
        <taxon>Zingiberales</taxon>
        <taxon>Musaceae</taxon>
        <taxon>Ensete</taxon>
    </lineage>
</organism>
<protein>
    <submittedName>
        <fullName evidence="2">Uncharacterized protein</fullName>
    </submittedName>
</protein>
<accession>A0A426ZCQ3</accession>
<dbReference type="PANTHER" id="PTHR33240">
    <property type="entry name" value="OS08G0508500 PROTEIN"/>
    <property type="match status" value="1"/>
</dbReference>
<dbReference type="AlphaFoldDB" id="A0A426ZCQ3"/>
<sequence>MTSTLTGFTGDSISPLGITTLPITVKEEPRTKIVMVSSMVVKLPLAYNAIINHLTLNKLRAVVSMYHRTIKFPTSARVDEVRSDPRESKQCYLIATTLPKKIRPEAPVTDPREPSKSAPCPEPIE</sequence>
<evidence type="ECO:0000256" key="1">
    <source>
        <dbReference type="SAM" id="MobiDB-lite"/>
    </source>
</evidence>
<dbReference type="EMBL" id="AMZH03007263">
    <property type="protein sequence ID" value="RRT61750.1"/>
    <property type="molecule type" value="Genomic_DNA"/>
</dbReference>
<evidence type="ECO:0000313" key="2">
    <source>
        <dbReference type="EMBL" id="RRT61750.1"/>
    </source>
</evidence>